<dbReference type="AlphaFoldDB" id="A0AA38WU05"/>
<accession>A0AA38WU05</accession>
<keyword evidence="6" id="KW-1185">Reference proteome</keyword>
<protein>
    <recommendedName>
        <fullName evidence="4">O-methyltransferase C-terminal domain-containing protein</fullName>
    </recommendedName>
</protein>
<dbReference type="GO" id="GO:0008171">
    <property type="term" value="F:O-methyltransferase activity"/>
    <property type="evidence" value="ECO:0007669"/>
    <property type="project" value="InterPro"/>
</dbReference>
<dbReference type="InterPro" id="IPR036388">
    <property type="entry name" value="WH-like_DNA-bd_sf"/>
</dbReference>
<dbReference type="SUPFAM" id="SSF53335">
    <property type="entry name" value="S-adenosyl-L-methionine-dependent methyltransferases"/>
    <property type="match status" value="1"/>
</dbReference>
<evidence type="ECO:0000259" key="4">
    <source>
        <dbReference type="Pfam" id="PF00891"/>
    </source>
</evidence>
<keyword evidence="2" id="KW-0808">Transferase</keyword>
<dbReference type="PANTHER" id="PTHR11746">
    <property type="entry name" value="O-METHYLTRANSFERASE"/>
    <property type="match status" value="1"/>
</dbReference>
<organism evidence="5 6">
    <name type="scientific">Centaurea solstitialis</name>
    <name type="common">yellow star-thistle</name>
    <dbReference type="NCBI Taxonomy" id="347529"/>
    <lineage>
        <taxon>Eukaryota</taxon>
        <taxon>Viridiplantae</taxon>
        <taxon>Streptophyta</taxon>
        <taxon>Embryophyta</taxon>
        <taxon>Tracheophyta</taxon>
        <taxon>Spermatophyta</taxon>
        <taxon>Magnoliopsida</taxon>
        <taxon>eudicotyledons</taxon>
        <taxon>Gunneridae</taxon>
        <taxon>Pentapetalae</taxon>
        <taxon>asterids</taxon>
        <taxon>campanulids</taxon>
        <taxon>Asterales</taxon>
        <taxon>Asteraceae</taxon>
        <taxon>Carduoideae</taxon>
        <taxon>Cardueae</taxon>
        <taxon>Centaureinae</taxon>
        <taxon>Centaurea</taxon>
    </lineage>
</organism>
<comment type="caution">
    <text evidence="5">The sequence shown here is derived from an EMBL/GenBank/DDBJ whole genome shotgun (WGS) entry which is preliminary data.</text>
</comment>
<dbReference type="InterPro" id="IPR001077">
    <property type="entry name" value="COMT_C"/>
</dbReference>
<sequence length="221" mass="24511">MFLIVFFYGERFKLKNAVVEGGVPFTKVHGTSVFEYLELDTRLNVTFNNAMMNHSAIVINEILKCYHGFDNVKHLVDVGGGVGVTLEMIVSKHPTINAINFDLPHVIQHAPVHPGIKHVGGDMFLNVPQGDAIFMKLLENCYKVLPDDGKVIVVEAIRPLLSDTSTSTKAITHMDAFMMTNVIGGKERTEDEFLALAKGAGFAGIKKECQVCNIWVMELYK</sequence>
<gene>
    <name evidence="5" type="ORF">OSB04_000720</name>
</gene>
<keyword evidence="1" id="KW-0489">Methyltransferase</keyword>
<dbReference type="EMBL" id="JARYMX010000001">
    <property type="protein sequence ID" value="KAJ9564754.1"/>
    <property type="molecule type" value="Genomic_DNA"/>
</dbReference>
<keyword evidence="3" id="KW-0949">S-adenosyl-L-methionine</keyword>
<evidence type="ECO:0000313" key="6">
    <source>
        <dbReference type="Proteomes" id="UP001172457"/>
    </source>
</evidence>
<dbReference type="Proteomes" id="UP001172457">
    <property type="component" value="Chromosome 1"/>
</dbReference>
<name>A0AA38WU05_9ASTR</name>
<evidence type="ECO:0000256" key="1">
    <source>
        <dbReference type="ARBA" id="ARBA00022603"/>
    </source>
</evidence>
<dbReference type="Gene3D" id="3.40.50.150">
    <property type="entry name" value="Vaccinia Virus protein VP39"/>
    <property type="match status" value="1"/>
</dbReference>
<proteinExistence type="predicted"/>
<dbReference type="Gene3D" id="1.10.10.10">
    <property type="entry name" value="Winged helix-like DNA-binding domain superfamily/Winged helix DNA-binding domain"/>
    <property type="match status" value="1"/>
</dbReference>
<dbReference type="Pfam" id="PF00891">
    <property type="entry name" value="Methyltransf_2"/>
    <property type="match status" value="1"/>
</dbReference>
<dbReference type="InterPro" id="IPR016461">
    <property type="entry name" value="COMT-like"/>
</dbReference>
<evidence type="ECO:0000256" key="3">
    <source>
        <dbReference type="ARBA" id="ARBA00022691"/>
    </source>
</evidence>
<dbReference type="InterPro" id="IPR029063">
    <property type="entry name" value="SAM-dependent_MTases_sf"/>
</dbReference>
<evidence type="ECO:0000256" key="2">
    <source>
        <dbReference type="ARBA" id="ARBA00022679"/>
    </source>
</evidence>
<dbReference type="PROSITE" id="PS51683">
    <property type="entry name" value="SAM_OMT_II"/>
    <property type="match status" value="1"/>
</dbReference>
<reference evidence="5" key="1">
    <citation type="submission" date="2023-03" db="EMBL/GenBank/DDBJ databases">
        <title>Chromosome-scale reference genome and RAD-based genetic map of yellow starthistle (Centaurea solstitialis) reveal putative structural variation and QTLs associated with invader traits.</title>
        <authorList>
            <person name="Reatini B."/>
            <person name="Cang F.A."/>
            <person name="Jiang Q."/>
            <person name="Mckibben M.T.W."/>
            <person name="Barker M.S."/>
            <person name="Rieseberg L.H."/>
            <person name="Dlugosch K.M."/>
        </authorList>
    </citation>
    <scope>NUCLEOTIDE SEQUENCE</scope>
    <source>
        <strain evidence="5">CAN-66</strain>
        <tissue evidence="5">Leaf</tissue>
    </source>
</reference>
<evidence type="ECO:0000313" key="5">
    <source>
        <dbReference type="EMBL" id="KAJ9564754.1"/>
    </source>
</evidence>
<dbReference type="GO" id="GO:0032259">
    <property type="term" value="P:methylation"/>
    <property type="evidence" value="ECO:0007669"/>
    <property type="project" value="UniProtKB-KW"/>
</dbReference>
<feature type="domain" description="O-methyltransferase C-terminal" evidence="4">
    <location>
        <begin position="13"/>
        <end position="203"/>
    </location>
</feature>